<dbReference type="GO" id="GO:0005737">
    <property type="term" value="C:cytoplasm"/>
    <property type="evidence" value="ECO:0007669"/>
    <property type="project" value="TreeGrafter"/>
</dbReference>
<feature type="region of interest" description="Disordered" evidence="4">
    <location>
        <begin position="28"/>
        <end position="63"/>
    </location>
</feature>
<keyword evidence="3" id="KW-0175">Coiled coil</keyword>
<evidence type="ECO:0000256" key="2">
    <source>
        <dbReference type="ARBA" id="ARBA00022553"/>
    </source>
</evidence>
<evidence type="ECO:0000313" key="5">
    <source>
        <dbReference type="Proteomes" id="UP001318040"/>
    </source>
</evidence>
<evidence type="ECO:0000313" key="6">
    <source>
        <dbReference type="RefSeq" id="XP_032811629.1"/>
    </source>
</evidence>
<sequence length="409" mass="45013">MRGANMAAPLAHFDEDWQDFNEFKPPLSAASKLDDSLNSNAANAADEDDDDGDGSGGRDACGGGGGGTGVVKVACSTSEELGELDNFSGDMGCSFQSMEDLVSGFEEQLTACFRNFNAPTEALAPVRALGEAEGLRDDELWNKVTDNYGNVMPVDWNSSHTRTLYLPTLNLNQKKEKEGVNLDLSDDEELRDQLDMHSIIVSCMQPEEPLFTAEQVIEELEEMMQESPDPEPEGVLTPGQSDRLSLLSLEVAALKQSPVSDKGAPADALKGLSVARLMEMLEDMETAVRTFSEELIQQLALRDELEFEKEVKNSFIAALVEVQNKQKEFRDIMKKKRRSNGASPSHRRDKGTIAPGTYLTTVIPYEDKEEPPSVQQLQVLIKILKAMKDDSDRVPSLLTDYILKVLCPT</sequence>
<gene>
    <name evidence="6" type="primary">LOC116943153</name>
</gene>
<evidence type="ECO:0000256" key="4">
    <source>
        <dbReference type="SAM" id="MobiDB-lite"/>
    </source>
</evidence>
<dbReference type="PANTHER" id="PTHR12394:SF12">
    <property type="entry name" value="LD08195P"/>
    <property type="match status" value="1"/>
</dbReference>
<name>A0AAJ7T5M3_PETMA</name>
<dbReference type="AlphaFoldDB" id="A0AAJ7T5M3"/>
<dbReference type="Proteomes" id="UP001318040">
    <property type="component" value="Chromosome 17"/>
</dbReference>
<keyword evidence="5" id="KW-1185">Reference proteome</keyword>
<dbReference type="GO" id="GO:0030424">
    <property type="term" value="C:axon"/>
    <property type="evidence" value="ECO:0007669"/>
    <property type="project" value="TreeGrafter"/>
</dbReference>
<keyword evidence="2" id="KW-0597">Phosphoprotein</keyword>
<comment type="similarity">
    <text evidence="1">Belongs to the zygin family.</text>
</comment>
<dbReference type="Pfam" id="PF07763">
    <property type="entry name" value="FEZ"/>
    <property type="match status" value="1"/>
</dbReference>
<evidence type="ECO:0000256" key="1">
    <source>
        <dbReference type="ARBA" id="ARBA00006788"/>
    </source>
</evidence>
<feature type="compositionally biased region" description="Gly residues" evidence="4">
    <location>
        <begin position="54"/>
        <end position="63"/>
    </location>
</feature>
<organism evidence="5 6">
    <name type="scientific">Petromyzon marinus</name>
    <name type="common">Sea lamprey</name>
    <dbReference type="NCBI Taxonomy" id="7757"/>
    <lineage>
        <taxon>Eukaryota</taxon>
        <taxon>Metazoa</taxon>
        <taxon>Chordata</taxon>
        <taxon>Craniata</taxon>
        <taxon>Vertebrata</taxon>
        <taxon>Cyclostomata</taxon>
        <taxon>Hyperoartia</taxon>
        <taxon>Petromyzontiformes</taxon>
        <taxon>Petromyzontidae</taxon>
        <taxon>Petromyzon</taxon>
    </lineage>
</organism>
<reference evidence="6" key="1">
    <citation type="submission" date="2025-08" db="UniProtKB">
        <authorList>
            <consortium name="RefSeq"/>
        </authorList>
    </citation>
    <scope>IDENTIFICATION</scope>
    <source>
        <tissue evidence="6">Sperm</tissue>
    </source>
</reference>
<dbReference type="InterPro" id="IPR011680">
    <property type="entry name" value="FEZ"/>
</dbReference>
<dbReference type="KEGG" id="pmrn:116943153"/>
<dbReference type="RefSeq" id="XP_032811629.1">
    <property type="nucleotide sequence ID" value="XM_032955738.1"/>
</dbReference>
<protein>
    <submittedName>
        <fullName evidence="6">Fasciculation and elongation protein zeta-2-like isoform X1</fullName>
    </submittedName>
</protein>
<feature type="region of interest" description="Disordered" evidence="4">
    <location>
        <begin position="332"/>
        <end position="353"/>
    </location>
</feature>
<proteinExistence type="inferred from homology"/>
<feature type="compositionally biased region" description="Basic residues" evidence="4">
    <location>
        <begin position="333"/>
        <end position="349"/>
    </location>
</feature>
<accession>A0AAJ7T5M3</accession>
<dbReference type="PANTHER" id="PTHR12394">
    <property type="entry name" value="ZYGIN"/>
    <property type="match status" value="1"/>
</dbReference>
<evidence type="ECO:0000256" key="3">
    <source>
        <dbReference type="ARBA" id="ARBA00023054"/>
    </source>
</evidence>